<dbReference type="InterPro" id="IPR036388">
    <property type="entry name" value="WH-like_DNA-bd_sf"/>
</dbReference>
<protein>
    <submittedName>
        <fullName evidence="5">GntR family transcriptional regulator</fullName>
    </submittedName>
</protein>
<keyword evidence="1" id="KW-0805">Transcription regulation</keyword>
<name>A0A9D2PK12_9FIRM</name>
<gene>
    <name evidence="5" type="ORF">H9753_02455</name>
</gene>
<dbReference type="InterPro" id="IPR000524">
    <property type="entry name" value="Tscrpt_reg_HTH_GntR"/>
</dbReference>
<dbReference type="CDD" id="cd07377">
    <property type="entry name" value="WHTH_GntR"/>
    <property type="match status" value="1"/>
</dbReference>
<dbReference type="Pfam" id="PF07729">
    <property type="entry name" value="FCD"/>
    <property type="match status" value="1"/>
</dbReference>
<dbReference type="SUPFAM" id="SSF48008">
    <property type="entry name" value="GntR ligand-binding domain-like"/>
    <property type="match status" value="1"/>
</dbReference>
<dbReference type="AlphaFoldDB" id="A0A9D2PK12"/>
<dbReference type="GO" id="GO:0003700">
    <property type="term" value="F:DNA-binding transcription factor activity"/>
    <property type="evidence" value="ECO:0007669"/>
    <property type="project" value="InterPro"/>
</dbReference>
<evidence type="ECO:0000256" key="1">
    <source>
        <dbReference type="ARBA" id="ARBA00023015"/>
    </source>
</evidence>
<comment type="caution">
    <text evidence="5">The sequence shown here is derived from an EMBL/GenBank/DDBJ whole genome shotgun (WGS) entry which is preliminary data.</text>
</comment>
<evidence type="ECO:0000256" key="2">
    <source>
        <dbReference type="ARBA" id="ARBA00023125"/>
    </source>
</evidence>
<dbReference type="Proteomes" id="UP000823886">
    <property type="component" value="Unassembled WGS sequence"/>
</dbReference>
<proteinExistence type="predicted"/>
<dbReference type="Pfam" id="PF00392">
    <property type="entry name" value="GntR"/>
    <property type="match status" value="1"/>
</dbReference>
<evidence type="ECO:0000256" key="3">
    <source>
        <dbReference type="ARBA" id="ARBA00023163"/>
    </source>
</evidence>
<dbReference type="PANTHER" id="PTHR43537">
    <property type="entry name" value="TRANSCRIPTIONAL REGULATOR, GNTR FAMILY"/>
    <property type="match status" value="1"/>
</dbReference>
<dbReference type="EMBL" id="DWVZ01000031">
    <property type="protein sequence ID" value="HJC62467.1"/>
    <property type="molecule type" value="Genomic_DNA"/>
</dbReference>
<dbReference type="SMART" id="SM00345">
    <property type="entry name" value="HTH_GNTR"/>
    <property type="match status" value="1"/>
</dbReference>
<reference evidence="5" key="2">
    <citation type="submission" date="2021-04" db="EMBL/GenBank/DDBJ databases">
        <authorList>
            <person name="Gilroy R."/>
        </authorList>
    </citation>
    <scope>NUCLEOTIDE SEQUENCE</scope>
    <source>
        <strain evidence="5">ChiBcec2-3848</strain>
    </source>
</reference>
<reference evidence="5" key="1">
    <citation type="journal article" date="2021" name="PeerJ">
        <title>Extensive microbial diversity within the chicken gut microbiome revealed by metagenomics and culture.</title>
        <authorList>
            <person name="Gilroy R."/>
            <person name="Ravi A."/>
            <person name="Getino M."/>
            <person name="Pursley I."/>
            <person name="Horton D.L."/>
            <person name="Alikhan N.F."/>
            <person name="Baker D."/>
            <person name="Gharbi K."/>
            <person name="Hall N."/>
            <person name="Watson M."/>
            <person name="Adriaenssens E.M."/>
            <person name="Foster-Nyarko E."/>
            <person name="Jarju S."/>
            <person name="Secka A."/>
            <person name="Antonio M."/>
            <person name="Oren A."/>
            <person name="Chaudhuri R.R."/>
            <person name="La Ragione R."/>
            <person name="Hildebrand F."/>
            <person name="Pallen M.J."/>
        </authorList>
    </citation>
    <scope>NUCLEOTIDE SEQUENCE</scope>
    <source>
        <strain evidence="5">ChiBcec2-3848</strain>
    </source>
</reference>
<dbReference type="GO" id="GO:0003677">
    <property type="term" value="F:DNA binding"/>
    <property type="evidence" value="ECO:0007669"/>
    <property type="project" value="UniProtKB-KW"/>
</dbReference>
<dbReference type="Gene3D" id="1.20.120.530">
    <property type="entry name" value="GntR ligand-binding domain-like"/>
    <property type="match status" value="1"/>
</dbReference>
<evidence type="ECO:0000313" key="5">
    <source>
        <dbReference type="EMBL" id="HJC62467.1"/>
    </source>
</evidence>
<dbReference type="InterPro" id="IPR036390">
    <property type="entry name" value="WH_DNA-bd_sf"/>
</dbReference>
<dbReference type="Gene3D" id="1.10.10.10">
    <property type="entry name" value="Winged helix-like DNA-binding domain superfamily/Winged helix DNA-binding domain"/>
    <property type="match status" value="1"/>
</dbReference>
<dbReference type="SMART" id="SM00895">
    <property type="entry name" value="FCD"/>
    <property type="match status" value="1"/>
</dbReference>
<sequence>MTGEGKSLRGKVFEKIRNDILKGRYKKGDELVECTIGKELGVSRTPVREAIRQLELEGLVQLIPNKGAFVTGISVKDVMDMYQIRARLEGLCAAMAAEKITREQAEGMEEAIVLSDYHADRGNYDQVCQQDGRFHQLLYEASGSRILAHTLTDFHEYLQRVRMASVKYRMRVRPSNSEHRQILDAIKNHEAQQAEQAAYQHIFNTIENLKNCDLETVLKEEMK</sequence>
<evidence type="ECO:0000313" key="6">
    <source>
        <dbReference type="Proteomes" id="UP000823886"/>
    </source>
</evidence>
<evidence type="ECO:0000259" key="4">
    <source>
        <dbReference type="PROSITE" id="PS50949"/>
    </source>
</evidence>
<keyword evidence="2" id="KW-0238">DNA-binding</keyword>
<dbReference type="SUPFAM" id="SSF46785">
    <property type="entry name" value="Winged helix' DNA-binding domain"/>
    <property type="match status" value="1"/>
</dbReference>
<organism evidence="5 6">
    <name type="scientific">Candidatus Blautia merdavium</name>
    <dbReference type="NCBI Taxonomy" id="2838494"/>
    <lineage>
        <taxon>Bacteria</taxon>
        <taxon>Bacillati</taxon>
        <taxon>Bacillota</taxon>
        <taxon>Clostridia</taxon>
        <taxon>Lachnospirales</taxon>
        <taxon>Lachnospiraceae</taxon>
        <taxon>Blautia</taxon>
    </lineage>
</organism>
<keyword evidence="3" id="KW-0804">Transcription</keyword>
<feature type="domain" description="HTH gntR-type" evidence="4">
    <location>
        <begin position="6"/>
        <end position="73"/>
    </location>
</feature>
<dbReference type="InterPro" id="IPR011711">
    <property type="entry name" value="GntR_C"/>
</dbReference>
<dbReference type="PANTHER" id="PTHR43537:SF24">
    <property type="entry name" value="GLUCONATE OPERON TRANSCRIPTIONAL REPRESSOR"/>
    <property type="match status" value="1"/>
</dbReference>
<dbReference type="InterPro" id="IPR008920">
    <property type="entry name" value="TF_FadR/GntR_C"/>
</dbReference>
<accession>A0A9D2PK12</accession>
<dbReference type="PROSITE" id="PS50949">
    <property type="entry name" value="HTH_GNTR"/>
    <property type="match status" value="1"/>
</dbReference>